<gene>
    <name evidence="1" type="ORF">E0493_22555</name>
</gene>
<keyword evidence="2" id="KW-1185">Reference proteome</keyword>
<accession>A0A845BEY4</accession>
<name>A0A845BEY4_9PROT</name>
<dbReference type="GO" id="GO:0009307">
    <property type="term" value="P:DNA restriction-modification system"/>
    <property type="evidence" value="ECO:0007669"/>
    <property type="project" value="InterPro"/>
</dbReference>
<comment type="caution">
    <text evidence="1">The sequence shown here is derived from an EMBL/GenBank/DDBJ whole genome shotgun (WGS) entry which is preliminary data.</text>
</comment>
<proteinExistence type="predicted"/>
<organism evidence="1 2">
    <name type="scientific">Teichococcus coralli</name>
    <dbReference type="NCBI Taxonomy" id="2545983"/>
    <lineage>
        <taxon>Bacteria</taxon>
        <taxon>Pseudomonadati</taxon>
        <taxon>Pseudomonadota</taxon>
        <taxon>Alphaproteobacteria</taxon>
        <taxon>Acetobacterales</taxon>
        <taxon>Roseomonadaceae</taxon>
        <taxon>Roseomonas</taxon>
    </lineage>
</organism>
<dbReference type="PIRSF" id="PIRSF003109">
    <property type="entry name" value="McrC"/>
    <property type="match status" value="1"/>
</dbReference>
<evidence type="ECO:0000313" key="1">
    <source>
        <dbReference type="EMBL" id="MXP66123.1"/>
    </source>
</evidence>
<dbReference type="Pfam" id="PF10117">
    <property type="entry name" value="McrBC"/>
    <property type="match status" value="1"/>
</dbReference>
<dbReference type="InterPro" id="IPR014407">
    <property type="entry name" value="McrC_bac"/>
</dbReference>
<reference evidence="1 2" key="1">
    <citation type="submission" date="2019-03" db="EMBL/GenBank/DDBJ databases">
        <title>Roseomonas sp. a novel Roseomonas species isolated from Sea whip Gorgonian.</title>
        <authorList>
            <person name="Li F."/>
            <person name="Pan X."/>
            <person name="Huang S."/>
            <person name="Li Z."/>
            <person name="Meng B."/>
        </authorList>
    </citation>
    <scope>NUCLEOTIDE SEQUENCE [LARGE SCALE GENOMIC DNA]</scope>
    <source>
        <strain evidence="1 2">M0104</strain>
    </source>
</reference>
<dbReference type="EMBL" id="SNVJ01000046">
    <property type="protein sequence ID" value="MXP66123.1"/>
    <property type="molecule type" value="Genomic_DNA"/>
</dbReference>
<dbReference type="PANTHER" id="PTHR38733">
    <property type="entry name" value="PROTEIN MCRC"/>
    <property type="match status" value="1"/>
</dbReference>
<evidence type="ECO:0000313" key="2">
    <source>
        <dbReference type="Proteomes" id="UP000460715"/>
    </source>
</evidence>
<dbReference type="InterPro" id="IPR019292">
    <property type="entry name" value="McrC"/>
</dbReference>
<sequence>MLLYAWGETAAVERWRREAEAAPSLDALLASVLARLVEQRLRAGLGRGYEVEAASIRGIRGRVDFEQSLKTLEFERGKAYCRFHAFTADIPRNRTIRAVLDRLAQAGAFGPSSGRAAALRQRLRRLVRDLDGITPVPPRQGVAARETTGRNDGDYRLMLAICELVLRRQMPTEAGGAGSLGLDRDTLTLHAVFERFVATFLRARLSGWHVQPQKVLAWPTSGTLPLLPTMQADLVLQEASTGRIVVLDTKFTAASLVANRFGGHRLDSSHLYQIYAYLRSQEEVSAAHRRATGILLYPAAAWHLSERMEVQGHLIRVETVDLARPWPEVENRLLAAVRDGEEGGGT</sequence>
<dbReference type="PANTHER" id="PTHR38733:SF1">
    <property type="entry name" value="TYPE IV METHYL-DIRECTED RESTRICTION ENZYME ECOKMCRBC"/>
    <property type="match status" value="1"/>
</dbReference>
<dbReference type="Proteomes" id="UP000460715">
    <property type="component" value="Unassembled WGS sequence"/>
</dbReference>
<protein>
    <submittedName>
        <fullName evidence="1">5-methylcytosine-specific restriction system specificity protein McrC</fullName>
    </submittedName>
</protein>
<dbReference type="AlphaFoldDB" id="A0A845BEY4"/>